<name>X1LVM7_9ZZZZ</name>
<organism evidence="1">
    <name type="scientific">marine sediment metagenome</name>
    <dbReference type="NCBI Taxonomy" id="412755"/>
    <lineage>
        <taxon>unclassified sequences</taxon>
        <taxon>metagenomes</taxon>
        <taxon>ecological metagenomes</taxon>
    </lineage>
</organism>
<gene>
    <name evidence="1" type="ORF">S03H2_69534</name>
</gene>
<accession>X1LVM7</accession>
<dbReference type="EMBL" id="BARU01045965">
    <property type="protein sequence ID" value="GAH98193.1"/>
    <property type="molecule type" value="Genomic_DNA"/>
</dbReference>
<sequence>EYKKEFPSQGVGFQEVLSSIQKRKGKDVKWDSGKMFGFVFHPGDIRVYLRS</sequence>
<evidence type="ECO:0000313" key="1">
    <source>
        <dbReference type="EMBL" id="GAH98193.1"/>
    </source>
</evidence>
<feature type="non-terminal residue" evidence="1">
    <location>
        <position position="1"/>
    </location>
</feature>
<proteinExistence type="predicted"/>
<dbReference type="AlphaFoldDB" id="X1LVM7"/>
<comment type="caution">
    <text evidence="1">The sequence shown here is derived from an EMBL/GenBank/DDBJ whole genome shotgun (WGS) entry which is preliminary data.</text>
</comment>
<protein>
    <submittedName>
        <fullName evidence="1">Uncharacterized protein</fullName>
    </submittedName>
</protein>
<reference evidence="1" key="1">
    <citation type="journal article" date="2014" name="Front. Microbiol.">
        <title>High frequency of phylogenetically diverse reductive dehalogenase-homologous genes in deep subseafloor sedimentary metagenomes.</title>
        <authorList>
            <person name="Kawai M."/>
            <person name="Futagami T."/>
            <person name="Toyoda A."/>
            <person name="Takaki Y."/>
            <person name="Nishi S."/>
            <person name="Hori S."/>
            <person name="Arai W."/>
            <person name="Tsubouchi T."/>
            <person name="Morono Y."/>
            <person name="Uchiyama I."/>
            <person name="Ito T."/>
            <person name="Fujiyama A."/>
            <person name="Inagaki F."/>
            <person name="Takami H."/>
        </authorList>
    </citation>
    <scope>NUCLEOTIDE SEQUENCE</scope>
    <source>
        <strain evidence="1">Expedition CK06-06</strain>
    </source>
</reference>